<keyword evidence="2" id="KW-0677">Repeat</keyword>
<gene>
    <name evidence="10" type="ORF">CTAYLR_002319</name>
</gene>
<feature type="repeat" description="ANK" evidence="6">
    <location>
        <begin position="739"/>
        <end position="771"/>
    </location>
</feature>
<dbReference type="Gene3D" id="1.20.920.60">
    <property type="match status" value="1"/>
</dbReference>
<dbReference type="SMART" id="SM00248">
    <property type="entry name" value="ANK"/>
    <property type="match status" value="5"/>
</dbReference>
<evidence type="ECO:0000256" key="5">
    <source>
        <dbReference type="ARBA" id="ARBA00023043"/>
    </source>
</evidence>
<evidence type="ECO:0000256" key="3">
    <source>
        <dbReference type="ARBA" id="ARBA00022771"/>
    </source>
</evidence>
<evidence type="ECO:0000256" key="8">
    <source>
        <dbReference type="SAM" id="Coils"/>
    </source>
</evidence>
<dbReference type="Gene3D" id="3.30.40.10">
    <property type="entry name" value="Zinc/RING finger domain, C3HC4 (zinc finger)"/>
    <property type="match status" value="5"/>
</dbReference>
<proteinExistence type="predicted"/>
<evidence type="ECO:0000256" key="2">
    <source>
        <dbReference type="ARBA" id="ARBA00022737"/>
    </source>
</evidence>
<feature type="zinc finger region" description="TRAF-type" evidence="7">
    <location>
        <begin position="1022"/>
        <end position="1082"/>
    </location>
</feature>
<evidence type="ECO:0000256" key="4">
    <source>
        <dbReference type="ARBA" id="ARBA00022833"/>
    </source>
</evidence>
<dbReference type="AlphaFoldDB" id="A0AAD7UQB1"/>
<feature type="zinc finger region" description="TRAF-type" evidence="7">
    <location>
        <begin position="869"/>
        <end position="922"/>
    </location>
</feature>
<feature type="domain" description="TRAF-type" evidence="9">
    <location>
        <begin position="1110"/>
        <end position="1159"/>
    </location>
</feature>
<dbReference type="EMBL" id="JAQMWT010000029">
    <property type="protein sequence ID" value="KAJ8613386.1"/>
    <property type="molecule type" value="Genomic_DNA"/>
</dbReference>
<keyword evidence="3 7" id="KW-0863">Zinc-finger</keyword>
<sequence>MARLFTLVTLGETDAVEAIVKPGEPFKQGNLGRFIDELAFEDAAHESAHKSIVELTNEVREYKLEESVEIDKLRKRRQEAERIEKLADRALAVRVEAQQAVDAKLSRGARALQTIEAPDINELRSLRHDSVSKRVLRVLEACCELLCTNAADADVSKESDDDSRATASSAATFHKTARALTSASSMRKLDAEDHAQRWKVVRKVLLKDANLIQKLCFFTTRDVADPEALAHKIRTTYADDAHHLVDSVNDDEGEYNNLLLLLSERERDADAADAAADEVINKVAATAHSARCLRPAFNPEESNSPSNHEMVTFVIDGYELAGALAVWVNGHLAALESARVVVNLEHIETTLRSRFDMQRVPALESADQAAFRARNKQNIGNRELEQAREEEAYRRHRIKVCEGKVRVARVLQKYTQRGHSLLTWACALGNAHVAEVLIDHGSCPGLPDDVGSSAIRIIQLLYRHHRWRQAVREQRAQNQHPPSASEVASQRMREATFGFVLARQIALYSDLRVRARVPLCEAAYNGHERIFEIFKRRRILPTTHRSMLVTACRPQPPFPFAAKPDDQRDPQKKGRHLRVVSLPECVQLGRKELAHQHWQYGHAWIGADDRSGPRERTRMQASAAWSAYSRAQKYGARQQDSRVKHRAQKEKRDAAICDLVAAMFGGNFNRVSQLFDEGNVPVDYEDSSGMTPLIAAAGEDSAMESRIQSYDVEHKPVLAVVLLLDRRKRRPKVDAENRRGETAFCVACQKGRLDVAAALLERGANINFQSQAARQGWTPLRWTVEVNGRPATIDLLVERGAVVDERAEDGLTPVEAAIAHHHTDAAGALAKHRSGDVGLVVAELGVANKAFSCAFGCGAFFVRENDAAAHRETCSKKPVRCSECGDTELWAEELASHLKDTCPVARIVVCPLGCGESFRAENAANHAVICKYRVVTCSMCGVDVRETRIQVHQTYFCPSRPIPRNVKPERRRRRRNVRCPKRDSLVPKTKLEPPDAHARPTLAAVECPNRCGTRPRTCDLPTHLAKTCTRRWVECERCGVKVRRRDLERHLSCDAPLSVRCQLSAEPCPNKCGRSMPLRQLEVHQRFECARRAVPCGLCGMDVEAARASTHKDVECPMRSVECPNRLCYLRLPLANIKKHALLECKKRIVRCLQGCGERTFVKNLAKHHAECCTFRFVDCRLGCGKRLRAKDEWDHVERHCIRRSTANYVWGSNGQDITARKTQQQQSRL</sequence>
<dbReference type="PANTHER" id="PTHR24198:SF165">
    <property type="entry name" value="ANKYRIN REPEAT-CONTAINING PROTEIN-RELATED"/>
    <property type="match status" value="1"/>
</dbReference>
<dbReference type="SUPFAM" id="SSF49599">
    <property type="entry name" value="TRAF domain-like"/>
    <property type="match status" value="1"/>
</dbReference>
<dbReference type="PROSITE" id="PS50088">
    <property type="entry name" value="ANK_REPEAT"/>
    <property type="match status" value="1"/>
</dbReference>
<keyword evidence="1 7" id="KW-0479">Metal-binding</keyword>
<organism evidence="10 11">
    <name type="scientific">Chrysophaeum taylorii</name>
    <dbReference type="NCBI Taxonomy" id="2483200"/>
    <lineage>
        <taxon>Eukaryota</taxon>
        <taxon>Sar</taxon>
        <taxon>Stramenopiles</taxon>
        <taxon>Ochrophyta</taxon>
        <taxon>Pelagophyceae</taxon>
        <taxon>Pelagomonadales</taxon>
        <taxon>Pelagomonadaceae</taxon>
        <taxon>Chrysophaeum</taxon>
    </lineage>
</organism>
<dbReference type="PROSITE" id="PS50297">
    <property type="entry name" value="ANK_REP_REGION"/>
    <property type="match status" value="1"/>
</dbReference>
<dbReference type="Gene3D" id="1.25.40.20">
    <property type="entry name" value="Ankyrin repeat-containing domain"/>
    <property type="match status" value="2"/>
</dbReference>
<feature type="zinc finger region" description="TRAF-type" evidence="7">
    <location>
        <begin position="1110"/>
        <end position="1159"/>
    </location>
</feature>
<keyword evidence="11" id="KW-1185">Reference proteome</keyword>
<reference evidence="10" key="1">
    <citation type="submission" date="2023-01" db="EMBL/GenBank/DDBJ databases">
        <title>Metagenome sequencing of chrysophaentin producing Chrysophaeum taylorii.</title>
        <authorList>
            <person name="Davison J."/>
            <person name="Bewley C."/>
        </authorList>
    </citation>
    <scope>NUCLEOTIDE SEQUENCE</scope>
    <source>
        <strain evidence="10">NIES-1699</strain>
    </source>
</reference>
<dbReference type="PROSITE" id="PS50145">
    <property type="entry name" value="ZF_TRAF"/>
    <property type="match status" value="3"/>
</dbReference>
<evidence type="ECO:0000313" key="11">
    <source>
        <dbReference type="Proteomes" id="UP001230188"/>
    </source>
</evidence>
<accession>A0AAD7UQB1</accession>
<dbReference type="Pfam" id="PF02176">
    <property type="entry name" value="zf-TRAF"/>
    <property type="match status" value="3"/>
</dbReference>
<feature type="domain" description="TRAF-type" evidence="9">
    <location>
        <begin position="869"/>
        <end position="922"/>
    </location>
</feature>
<dbReference type="InterPro" id="IPR013083">
    <property type="entry name" value="Znf_RING/FYVE/PHD"/>
</dbReference>
<dbReference type="InterPro" id="IPR036770">
    <property type="entry name" value="Ankyrin_rpt-contain_sf"/>
</dbReference>
<dbReference type="Proteomes" id="UP001230188">
    <property type="component" value="Unassembled WGS sequence"/>
</dbReference>
<feature type="coiled-coil region" evidence="8">
    <location>
        <begin position="45"/>
        <end position="90"/>
    </location>
</feature>
<name>A0AAD7UQB1_9STRA</name>
<keyword evidence="8" id="KW-0175">Coiled coil</keyword>
<comment type="caution">
    <text evidence="10">The sequence shown here is derived from an EMBL/GenBank/DDBJ whole genome shotgun (WGS) entry which is preliminary data.</text>
</comment>
<keyword evidence="4 7" id="KW-0862">Zinc</keyword>
<dbReference type="PANTHER" id="PTHR24198">
    <property type="entry name" value="ANKYRIN REPEAT AND PROTEIN KINASE DOMAIN-CONTAINING PROTEIN"/>
    <property type="match status" value="1"/>
</dbReference>
<dbReference type="GO" id="GO:0008270">
    <property type="term" value="F:zinc ion binding"/>
    <property type="evidence" value="ECO:0007669"/>
    <property type="project" value="UniProtKB-KW"/>
</dbReference>
<dbReference type="InterPro" id="IPR002110">
    <property type="entry name" value="Ankyrin_rpt"/>
</dbReference>
<keyword evidence="5 6" id="KW-0040">ANK repeat</keyword>
<evidence type="ECO:0000313" key="10">
    <source>
        <dbReference type="EMBL" id="KAJ8613386.1"/>
    </source>
</evidence>
<dbReference type="InterPro" id="IPR001293">
    <property type="entry name" value="Znf_TRAF"/>
</dbReference>
<dbReference type="Pfam" id="PF12796">
    <property type="entry name" value="Ank_2"/>
    <property type="match status" value="1"/>
</dbReference>
<evidence type="ECO:0000259" key="9">
    <source>
        <dbReference type="PROSITE" id="PS50145"/>
    </source>
</evidence>
<evidence type="ECO:0000256" key="7">
    <source>
        <dbReference type="PROSITE-ProRule" id="PRU00207"/>
    </source>
</evidence>
<evidence type="ECO:0000256" key="1">
    <source>
        <dbReference type="ARBA" id="ARBA00022723"/>
    </source>
</evidence>
<dbReference type="SUPFAM" id="SSF48403">
    <property type="entry name" value="Ankyrin repeat"/>
    <property type="match status" value="1"/>
</dbReference>
<protein>
    <recommendedName>
        <fullName evidence="9">TRAF-type domain-containing protein</fullName>
    </recommendedName>
</protein>
<evidence type="ECO:0000256" key="6">
    <source>
        <dbReference type="PROSITE-ProRule" id="PRU00023"/>
    </source>
</evidence>
<feature type="domain" description="TRAF-type" evidence="9">
    <location>
        <begin position="1022"/>
        <end position="1082"/>
    </location>
</feature>